<evidence type="ECO:0000313" key="3">
    <source>
        <dbReference type="Proteomes" id="UP000510643"/>
    </source>
</evidence>
<evidence type="ECO:0000313" key="2">
    <source>
        <dbReference type="EMBL" id="QLL56999.1"/>
    </source>
</evidence>
<gene>
    <name evidence="2" type="ORF">FH779_02350</name>
</gene>
<dbReference type="AlphaFoldDB" id="A0A7H9DQ61"/>
<evidence type="ECO:0000256" key="1">
    <source>
        <dbReference type="SAM" id="SignalP"/>
    </source>
</evidence>
<dbReference type="Proteomes" id="UP000510643">
    <property type="component" value="Chromosome"/>
</dbReference>
<dbReference type="RefSeq" id="WP_180905915.1">
    <property type="nucleotide sequence ID" value="NZ_CP040908.1"/>
</dbReference>
<dbReference type="PROSITE" id="PS51257">
    <property type="entry name" value="PROKAR_LIPOPROTEIN"/>
    <property type="match status" value="1"/>
</dbReference>
<sequence length="143" mass="16075">MKKLLFLTFVFSFILFSCNDDSDCFTPPEPIVMEFVNSKGENLIQNGTLTKEHFHFLQIAGDTKIGTSFEINHESRVILNKPGWIVGSTTYEALVLTKEIKFFNFTVNASKLSGKCGGNKIDNVSFEDIEAHSQNGIYQIVVE</sequence>
<dbReference type="GeneID" id="78400271"/>
<dbReference type="EMBL" id="CP040908">
    <property type="protein sequence ID" value="QLL56999.1"/>
    <property type="molecule type" value="Genomic_DNA"/>
</dbReference>
<protein>
    <recommendedName>
        <fullName evidence="4">Lipoprotein</fullName>
    </recommendedName>
</protein>
<reference evidence="2 3" key="1">
    <citation type="submission" date="2019-06" db="EMBL/GenBank/DDBJ databases">
        <title>Emergence of pandrug resistant Empedobacter falsenii in China.</title>
        <authorList>
            <person name="Dong N."/>
            <person name="Chen S."/>
            <person name="Zhang R."/>
        </authorList>
    </citation>
    <scope>NUCLEOTIDE SEQUENCE [LARGE SCALE GENOMIC DNA]</scope>
    <source>
        <strain evidence="2 3">1681-1</strain>
    </source>
</reference>
<dbReference type="KEGG" id="efal:FH779_02350"/>
<keyword evidence="3" id="KW-1185">Reference proteome</keyword>
<name>A0A7H9DQ61_9FLAO</name>
<evidence type="ECO:0008006" key="4">
    <source>
        <dbReference type="Google" id="ProtNLM"/>
    </source>
</evidence>
<organism evidence="2 3">
    <name type="scientific">Empedobacter falsenii</name>
    <dbReference type="NCBI Taxonomy" id="343874"/>
    <lineage>
        <taxon>Bacteria</taxon>
        <taxon>Pseudomonadati</taxon>
        <taxon>Bacteroidota</taxon>
        <taxon>Flavobacteriia</taxon>
        <taxon>Flavobacteriales</taxon>
        <taxon>Weeksellaceae</taxon>
        <taxon>Empedobacter</taxon>
    </lineage>
</organism>
<feature type="signal peptide" evidence="1">
    <location>
        <begin position="1"/>
        <end position="22"/>
    </location>
</feature>
<accession>A0A7H9DQ61</accession>
<keyword evidence="1" id="KW-0732">Signal</keyword>
<proteinExistence type="predicted"/>
<feature type="chain" id="PRO_5028985758" description="Lipoprotein" evidence="1">
    <location>
        <begin position="23"/>
        <end position="143"/>
    </location>
</feature>